<dbReference type="GO" id="GO:0005634">
    <property type="term" value="C:nucleus"/>
    <property type="evidence" value="ECO:0007669"/>
    <property type="project" value="TreeGrafter"/>
</dbReference>
<dbReference type="Gene3D" id="3.30.200.20">
    <property type="entry name" value="Phosphorylase Kinase, domain 1"/>
    <property type="match status" value="1"/>
</dbReference>
<sequence>MFIIFHLKGLFISNFIYCISFTIICLKILRSHISYGSGGISNGTTTSEGSGRGYKPEDAVRAFRPNLTMYEASEIYDYSRVYFVGSQAKKRGGDPSDPNNSGYDDEAGSYILVAHDHIAFRYEILKVIGKGSFGQVIKAFDHKYQQYVALKLVRNEKRFHRQAEEEVKILEYLRKQDPDNTHNVIHMLDFFSFRNHKCITFELMNINLYELIKKNKFQGFSLQLVRKFAHSMLQCLELLNRNRLIHCDLKPENVLLKQQGRSGIKVIDFGSSCFEDQRIYTYIQSRFYRAPEVIMGGKYGMPIDMWSFGCILAELLTGYPLLPGEDENDQLALIIELLGLPPAKVTESGKRSRNFISSKGLPRYCTATLLADGSYALEGGRSKRGKFRGLPGSRSWTSALKNLGDDLFIDFLKRCLEWDPDLRMTPQQALKHPWLKRRLPKPPNTCSNNVTVATPSSGLCICTYYL</sequence>
<evidence type="ECO:0000256" key="4">
    <source>
        <dbReference type="ARBA" id="ARBA00022527"/>
    </source>
</evidence>
<dbReference type="GO" id="GO:0004712">
    <property type="term" value="F:protein serine/threonine/tyrosine kinase activity"/>
    <property type="evidence" value="ECO:0007669"/>
    <property type="project" value="UniProtKB-EC"/>
</dbReference>
<evidence type="ECO:0000256" key="19">
    <source>
        <dbReference type="SAM" id="Phobius"/>
    </source>
</evidence>
<dbReference type="PROSITE" id="PS00108">
    <property type="entry name" value="PROTEIN_KINASE_ST"/>
    <property type="match status" value="1"/>
</dbReference>
<dbReference type="AlphaFoldDB" id="A0A0N5AB97"/>
<keyword evidence="6" id="KW-0808">Transferase</keyword>
<organism evidence="21 22">
    <name type="scientific">Syphacia muris</name>
    <dbReference type="NCBI Taxonomy" id="451379"/>
    <lineage>
        <taxon>Eukaryota</taxon>
        <taxon>Metazoa</taxon>
        <taxon>Ecdysozoa</taxon>
        <taxon>Nematoda</taxon>
        <taxon>Chromadorea</taxon>
        <taxon>Rhabditida</taxon>
        <taxon>Spirurina</taxon>
        <taxon>Oxyuridomorpha</taxon>
        <taxon>Oxyuroidea</taxon>
        <taxon>Oxyuridae</taxon>
        <taxon>Syphacia</taxon>
    </lineage>
</organism>
<comment type="similarity">
    <text evidence="2">Belongs to the protein kinase superfamily. CMGC Ser/Thr protein kinase family. MNB/DYRK subfamily.</text>
</comment>
<evidence type="ECO:0000256" key="2">
    <source>
        <dbReference type="ARBA" id="ARBA00008867"/>
    </source>
</evidence>
<dbReference type="Gene3D" id="1.10.510.10">
    <property type="entry name" value="Transferase(Phosphotransferase) domain 1"/>
    <property type="match status" value="1"/>
</dbReference>
<evidence type="ECO:0000313" key="22">
    <source>
        <dbReference type="WBParaSite" id="SMUV_0000142301-mRNA-1"/>
    </source>
</evidence>
<feature type="binding site" evidence="17">
    <location>
        <position position="151"/>
    </location>
    <ligand>
        <name>ATP</name>
        <dbReference type="ChEBI" id="CHEBI:30616"/>
    </ligand>
</feature>
<comment type="function">
    <text evidence="13">Required for oocyte-to-zygote transition in which it phosphorylates oocyte proteins, including mei-1, oma-1, oma-2, mex-5, and mex-6, modifying their activity and/or stability following meiosis. Through phosphorylation of P granule components including meg-1, promotes the disassembly of zygotic P granules in the anterior cytoplasm during zygote polarization, and thus plays a role in P granule distribution and segregation in early stage embryos following meiosis. Functions in both spindle positioning and in the posterior localization of cytoplasmic determinants, including pie-1, pos-1, and pgl-1, in early embryos. Involved in the asymmetric distribution of plk-1 at the 2-cell embryonic stage.</text>
</comment>
<dbReference type="STRING" id="451379.A0A0N5AB97"/>
<evidence type="ECO:0000256" key="15">
    <source>
        <dbReference type="ARBA" id="ARBA00077070"/>
    </source>
</evidence>
<keyword evidence="7 17" id="KW-0547">Nucleotide-binding</keyword>
<dbReference type="SUPFAM" id="SSF56112">
    <property type="entry name" value="Protein kinase-like (PK-like)"/>
    <property type="match status" value="1"/>
</dbReference>
<accession>A0A0N5AB97</accession>
<dbReference type="PROSITE" id="PS50011">
    <property type="entry name" value="PROTEIN_KINASE_DOM"/>
    <property type="match status" value="1"/>
</dbReference>
<dbReference type="InterPro" id="IPR017441">
    <property type="entry name" value="Protein_kinase_ATP_BS"/>
</dbReference>
<dbReference type="InterPro" id="IPR011009">
    <property type="entry name" value="Kinase-like_dom_sf"/>
</dbReference>
<dbReference type="InterPro" id="IPR000719">
    <property type="entry name" value="Prot_kinase_dom"/>
</dbReference>
<dbReference type="Proteomes" id="UP000046393">
    <property type="component" value="Unplaced"/>
</dbReference>
<evidence type="ECO:0000256" key="3">
    <source>
        <dbReference type="ARBA" id="ARBA00013203"/>
    </source>
</evidence>
<dbReference type="Gene3D" id="3.30.10.30">
    <property type="entry name" value="DYRK"/>
    <property type="match status" value="1"/>
</dbReference>
<dbReference type="InterPro" id="IPR042521">
    <property type="entry name" value="DYRK"/>
</dbReference>
<dbReference type="FunFam" id="3.30.200.20:FF:000127">
    <property type="entry name" value="Putative dual specificity tyrosine-phosphorylation-regulated kinase 2"/>
    <property type="match status" value="1"/>
</dbReference>
<dbReference type="GO" id="GO:0004674">
    <property type="term" value="F:protein serine/threonine kinase activity"/>
    <property type="evidence" value="ECO:0007669"/>
    <property type="project" value="UniProtKB-KW"/>
</dbReference>
<evidence type="ECO:0000256" key="10">
    <source>
        <dbReference type="ARBA" id="ARBA00049003"/>
    </source>
</evidence>
<keyword evidence="21" id="KW-1185">Reference proteome</keyword>
<evidence type="ECO:0000256" key="11">
    <source>
        <dbReference type="ARBA" id="ARBA00049308"/>
    </source>
</evidence>
<dbReference type="PROSITE" id="PS00107">
    <property type="entry name" value="PROTEIN_KINASE_ATP"/>
    <property type="match status" value="1"/>
</dbReference>
<dbReference type="Pfam" id="PF00069">
    <property type="entry name" value="Pkinase"/>
    <property type="match status" value="1"/>
</dbReference>
<evidence type="ECO:0000256" key="7">
    <source>
        <dbReference type="ARBA" id="ARBA00022741"/>
    </source>
</evidence>
<dbReference type="WBParaSite" id="SMUV_0000142301-mRNA-1">
    <property type="protein sequence ID" value="SMUV_0000142301-mRNA-1"/>
    <property type="gene ID" value="SMUV_0000142301"/>
</dbReference>
<keyword evidence="9 17" id="KW-0067">ATP-binding</keyword>
<comment type="catalytic activity">
    <reaction evidence="12">
        <text>L-tyrosyl-[protein] + ATP = O-phospho-L-tyrosyl-[protein] + ADP + H(+)</text>
        <dbReference type="Rhea" id="RHEA:10596"/>
        <dbReference type="Rhea" id="RHEA-COMP:10136"/>
        <dbReference type="Rhea" id="RHEA-COMP:20101"/>
        <dbReference type="ChEBI" id="CHEBI:15378"/>
        <dbReference type="ChEBI" id="CHEBI:30616"/>
        <dbReference type="ChEBI" id="CHEBI:46858"/>
        <dbReference type="ChEBI" id="CHEBI:61978"/>
        <dbReference type="ChEBI" id="CHEBI:456216"/>
        <dbReference type="EC" id="2.7.12.1"/>
    </reaction>
</comment>
<evidence type="ECO:0000256" key="16">
    <source>
        <dbReference type="ARBA" id="ARBA00081338"/>
    </source>
</evidence>
<keyword evidence="19" id="KW-1133">Transmembrane helix</keyword>
<evidence type="ECO:0000256" key="17">
    <source>
        <dbReference type="PROSITE-ProRule" id="PRU10141"/>
    </source>
</evidence>
<name>A0A0N5AB97_9BILA</name>
<evidence type="ECO:0000259" key="20">
    <source>
        <dbReference type="PROSITE" id="PS50011"/>
    </source>
</evidence>
<feature type="domain" description="Protein kinase" evidence="20">
    <location>
        <begin position="122"/>
        <end position="435"/>
    </location>
</feature>
<evidence type="ECO:0000256" key="9">
    <source>
        <dbReference type="ARBA" id="ARBA00022840"/>
    </source>
</evidence>
<dbReference type="EC" id="2.7.12.1" evidence="3"/>
<keyword evidence="19" id="KW-0812">Transmembrane</keyword>
<evidence type="ECO:0000256" key="5">
    <source>
        <dbReference type="ARBA" id="ARBA00022553"/>
    </source>
</evidence>
<dbReference type="FunFam" id="1.10.510.10:FF:000112">
    <property type="entry name" value="Putative dual specificity tyrosine-phosphorylation-regulated kinase 2"/>
    <property type="match status" value="1"/>
</dbReference>
<comment type="catalytic activity">
    <reaction evidence="11">
        <text>L-threonyl-[protein] + ATP = O-phospho-L-threonyl-[protein] + ADP + H(+)</text>
        <dbReference type="Rhea" id="RHEA:46608"/>
        <dbReference type="Rhea" id="RHEA-COMP:11060"/>
        <dbReference type="Rhea" id="RHEA-COMP:11605"/>
        <dbReference type="ChEBI" id="CHEBI:15378"/>
        <dbReference type="ChEBI" id="CHEBI:30013"/>
        <dbReference type="ChEBI" id="CHEBI:30616"/>
        <dbReference type="ChEBI" id="CHEBI:61977"/>
        <dbReference type="ChEBI" id="CHEBI:456216"/>
        <dbReference type="EC" id="2.7.12.1"/>
    </reaction>
</comment>
<keyword evidence="8" id="KW-0418">Kinase</keyword>
<evidence type="ECO:0000256" key="13">
    <source>
        <dbReference type="ARBA" id="ARBA00059565"/>
    </source>
</evidence>
<keyword evidence="5" id="KW-0597">Phosphoprotein</keyword>
<keyword evidence="19" id="KW-0472">Membrane</keyword>
<keyword evidence="4 18" id="KW-0723">Serine/threonine-protein kinase</keyword>
<dbReference type="InterPro" id="IPR008271">
    <property type="entry name" value="Ser/Thr_kinase_AS"/>
</dbReference>
<evidence type="ECO:0000256" key="6">
    <source>
        <dbReference type="ARBA" id="ARBA00022679"/>
    </source>
</evidence>
<dbReference type="PANTHER" id="PTHR24058">
    <property type="entry name" value="DUAL SPECIFICITY PROTEIN KINASE"/>
    <property type="match status" value="1"/>
</dbReference>
<dbReference type="GO" id="GO:0005856">
    <property type="term" value="C:cytoskeleton"/>
    <property type="evidence" value="ECO:0007669"/>
    <property type="project" value="TreeGrafter"/>
</dbReference>
<dbReference type="InterPro" id="IPR050494">
    <property type="entry name" value="Ser_Thr_dual-spec_kinase"/>
</dbReference>
<proteinExistence type="inferred from homology"/>
<evidence type="ECO:0000256" key="18">
    <source>
        <dbReference type="RuleBase" id="RU000304"/>
    </source>
</evidence>
<dbReference type="GO" id="GO:0005524">
    <property type="term" value="F:ATP binding"/>
    <property type="evidence" value="ECO:0007669"/>
    <property type="project" value="UniProtKB-UniRule"/>
</dbReference>
<comment type="subcellular location">
    <subcellularLocation>
        <location evidence="1">Cytoplasm</location>
        <location evidence="1">Cell cortex</location>
    </subcellularLocation>
</comment>
<dbReference type="PANTHER" id="PTHR24058:SF112">
    <property type="entry name" value="DUAL SPECIFICITY TYROSINE-PHOSPHORYLATION-REGULATED KINASE 3 HOMOLOG-RELATED"/>
    <property type="match status" value="1"/>
</dbReference>
<feature type="transmembrane region" description="Helical" evidence="19">
    <location>
        <begin position="12"/>
        <end position="29"/>
    </location>
</feature>
<evidence type="ECO:0000313" key="21">
    <source>
        <dbReference type="Proteomes" id="UP000046393"/>
    </source>
</evidence>
<evidence type="ECO:0000256" key="1">
    <source>
        <dbReference type="ARBA" id="ARBA00004544"/>
    </source>
</evidence>
<dbReference type="SMART" id="SM00220">
    <property type="entry name" value="S_TKc"/>
    <property type="match status" value="1"/>
</dbReference>
<protein>
    <recommendedName>
        <fullName evidence="14">Dual specificity tyrosine-phosphorylation-regulated kinase mbk-2</fullName>
        <ecNumber evidence="3">2.7.12.1</ecNumber>
    </recommendedName>
    <alternativeName>
        <fullName evidence="15">Dual specificity Yak1-related kinase mbk-2</fullName>
    </alternativeName>
    <alternativeName>
        <fullName evidence="16">Minibrain Kinase 2</fullName>
    </alternativeName>
</protein>
<evidence type="ECO:0000256" key="12">
    <source>
        <dbReference type="ARBA" id="ARBA00051680"/>
    </source>
</evidence>
<evidence type="ECO:0000256" key="8">
    <source>
        <dbReference type="ARBA" id="ARBA00022777"/>
    </source>
</evidence>
<comment type="catalytic activity">
    <reaction evidence="10">
        <text>L-seryl-[protein] + ATP = O-phospho-L-seryl-[protein] + ADP + H(+)</text>
        <dbReference type="Rhea" id="RHEA:17989"/>
        <dbReference type="Rhea" id="RHEA-COMP:9863"/>
        <dbReference type="Rhea" id="RHEA-COMP:11604"/>
        <dbReference type="ChEBI" id="CHEBI:15378"/>
        <dbReference type="ChEBI" id="CHEBI:29999"/>
        <dbReference type="ChEBI" id="CHEBI:30616"/>
        <dbReference type="ChEBI" id="CHEBI:83421"/>
        <dbReference type="ChEBI" id="CHEBI:456216"/>
        <dbReference type="EC" id="2.7.12.1"/>
    </reaction>
</comment>
<reference evidence="22" key="1">
    <citation type="submission" date="2017-02" db="UniProtKB">
        <authorList>
            <consortium name="WormBaseParasite"/>
        </authorList>
    </citation>
    <scope>IDENTIFICATION</scope>
</reference>
<evidence type="ECO:0000256" key="14">
    <source>
        <dbReference type="ARBA" id="ARBA00070595"/>
    </source>
</evidence>
<dbReference type="GO" id="GO:0005938">
    <property type="term" value="C:cell cortex"/>
    <property type="evidence" value="ECO:0007669"/>
    <property type="project" value="UniProtKB-SubCell"/>
</dbReference>